<dbReference type="Pfam" id="PF02567">
    <property type="entry name" value="PhzC-PhzF"/>
    <property type="match status" value="1"/>
</dbReference>
<gene>
    <name evidence="2" type="ORF">SAMN05421837_11499</name>
</gene>
<feature type="active site" evidence="1">
    <location>
        <position position="45"/>
    </location>
</feature>
<dbReference type="NCBIfam" id="TIGR00654">
    <property type="entry name" value="PhzF_family"/>
    <property type="match status" value="1"/>
</dbReference>
<keyword evidence="3" id="KW-1185">Reference proteome</keyword>
<keyword evidence="2" id="KW-0413">Isomerase</keyword>
<evidence type="ECO:0000313" key="3">
    <source>
        <dbReference type="Proteomes" id="UP000198878"/>
    </source>
</evidence>
<accession>A0A1H5RGX5</accession>
<name>A0A1H5RGX5_9PSEU</name>
<dbReference type="AlphaFoldDB" id="A0A1H5RGX5"/>
<reference evidence="3" key="1">
    <citation type="submission" date="2016-10" db="EMBL/GenBank/DDBJ databases">
        <authorList>
            <person name="Varghese N."/>
            <person name="Submissions S."/>
        </authorList>
    </citation>
    <scope>NUCLEOTIDE SEQUENCE [LARGE SCALE GENOMIC DNA]</scope>
    <source>
        <strain evidence="3">DSM 44654</strain>
    </source>
</reference>
<evidence type="ECO:0000313" key="2">
    <source>
        <dbReference type="EMBL" id="SEF37539.1"/>
    </source>
</evidence>
<dbReference type="PANTHER" id="PTHR13774:SF32">
    <property type="entry name" value="ANTISENSE-ENHANCING SEQUENCE 1"/>
    <property type="match status" value="1"/>
</dbReference>
<dbReference type="RefSeq" id="WP_086678497.1">
    <property type="nucleotide sequence ID" value="NZ_FNUJ01000014.1"/>
</dbReference>
<dbReference type="EMBL" id="FNUJ01000014">
    <property type="protein sequence ID" value="SEF37539.1"/>
    <property type="molecule type" value="Genomic_DNA"/>
</dbReference>
<evidence type="ECO:0000256" key="1">
    <source>
        <dbReference type="PIRSR" id="PIRSR016184-1"/>
    </source>
</evidence>
<dbReference type="OrthoDB" id="9788221at2"/>
<sequence>MPAYEIVNMFADHVYAGSALGVVPKAGDLDTAGMQALAREINHTETAFVLPPTGTGAHYRVRVFTPEAESPFGGHSSVGTAVTLARLGLVPAGRVVQECGPKRLPLDVSAEAGKITANDPLESAPLDPGTLLGAVGLPAPAADGALPAACGFGPAFHFLPVRADAVAAAVPDFAAMAAADLADVLVFSWDPATNTAHGRLFAPGYGMPEDPACSSAALGLGVWLVEAGWLTGDGVHDFTLRQGREQGRPSTLYCSVRVDGGRPVSASVSGAVLPAGAGELADPDPEKGS</sequence>
<dbReference type="Proteomes" id="UP000198878">
    <property type="component" value="Unassembled WGS sequence"/>
</dbReference>
<dbReference type="GO" id="GO:0005737">
    <property type="term" value="C:cytoplasm"/>
    <property type="evidence" value="ECO:0007669"/>
    <property type="project" value="TreeGrafter"/>
</dbReference>
<dbReference type="Gene3D" id="3.10.310.10">
    <property type="entry name" value="Diaminopimelate Epimerase, Chain A, domain 1"/>
    <property type="match status" value="2"/>
</dbReference>
<dbReference type="PIRSF" id="PIRSF016184">
    <property type="entry name" value="PhzC_PhzF"/>
    <property type="match status" value="1"/>
</dbReference>
<dbReference type="SUPFAM" id="SSF54506">
    <property type="entry name" value="Diaminopimelate epimerase-like"/>
    <property type="match status" value="1"/>
</dbReference>
<dbReference type="STRING" id="218821.SAMN05421837_11499"/>
<protein>
    <submittedName>
        <fullName evidence="2">Trans-2,3-dihydro-3-hydroxyanthranilate isomerase</fullName>
    </submittedName>
</protein>
<dbReference type="PANTHER" id="PTHR13774">
    <property type="entry name" value="PHENAZINE BIOSYNTHESIS PROTEIN"/>
    <property type="match status" value="1"/>
</dbReference>
<dbReference type="GO" id="GO:0016853">
    <property type="term" value="F:isomerase activity"/>
    <property type="evidence" value="ECO:0007669"/>
    <property type="project" value="UniProtKB-KW"/>
</dbReference>
<proteinExistence type="predicted"/>
<dbReference type="InterPro" id="IPR003719">
    <property type="entry name" value="Phenazine_PhzF-like"/>
</dbReference>
<organism evidence="2 3">
    <name type="scientific">Amycolatopsis pretoriensis</name>
    <dbReference type="NCBI Taxonomy" id="218821"/>
    <lineage>
        <taxon>Bacteria</taxon>
        <taxon>Bacillati</taxon>
        <taxon>Actinomycetota</taxon>
        <taxon>Actinomycetes</taxon>
        <taxon>Pseudonocardiales</taxon>
        <taxon>Pseudonocardiaceae</taxon>
        <taxon>Amycolatopsis</taxon>
    </lineage>
</organism>